<dbReference type="RefSeq" id="XP_056028078.1">
    <property type="nucleotide sequence ID" value="XM_056174499.1"/>
</dbReference>
<proteinExistence type="predicted"/>
<dbReference type="AlphaFoldDB" id="A0A9W9BAP2"/>
<keyword evidence="1" id="KW-0732">Signal</keyword>
<keyword evidence="3" id="KW-1185">Reference proteome</keyword>
<comment type="caution">
    <text evidence="2">The sequence shown here is derived from an EMBL/GenBank/DDBJ whole genome shotgun (WGS) entry which is preliminary data.</text>
</comment>
<gene>
    <name evidence="2" type="ORF">T069G_07289</name>
</gene>
<feature type="signal peptide" evidence="1">
    <location>
        <begin position="1"/>
        <end position="19"/>
    </location>
</feature>
<accession>A0A9W9BAP2</accession>
<dbReference type="PROSITE" id="PS00430">
    <property type="entry name" value="TONB_DEPENDENT_REC_1"/>
    <property type="match status" value="1"/>
</dbReference>
<evidence type="ECO:0000256" key="1">
    <source>
        <dbReference type="SAM" id="SignalP"/>
    </source>
</evidence>
<dbReference type="EMBL" id="JAOPEN010000004">
    <property type="protein sequence ID" value="KAJ4859022.1"/>
    <property type="molecule type" value="Genomic_DNA"/>
</dbReference>
<evidence type="ECO:0000313" key="3">
    <source>
        <dbReference type="Proteomes" id="UP001140511"/>
    </source>
</evidence>
<dbReference type="Proteomes" id="UP001140511">
    <property type="component" value="Unassembled WGS sequence"/>
</dbReference>
<dbReference type="GeneID" id="80869187"/>
<organism evidence="2 3">
    <name type="scientific">Trichoderma breve</name>
    <dbReference type="NCBI Taxonomy" id="2034170"/>
    <lineage>
        <taxon>Eukaryota</taxon>
        <taxon>Fungi</taxon>
        <taxon>Dikarya</taxon>
        <taxon>Ascomycota</taxon>
        <taxon>Pezizomycotina</taxon>
        <taxon>Sordariomycetes</taxon>
        <taxon>Hypocreomycetidae</taxon>
        <taxon>Hypocreales</taxon>
        <taxon>Hypocreaceae</taxon>
        <taxon>Trichoderma</taxon>
    </lineage>
</organism>
<reference evidence="2" key="1">
    <citation type="submission" date="2022-09" db="EMBL/GenBank/DDBJ databases">
        <title>Chromosome-level assembly of Trichoderma breve T069, a fungus used in development of biopesticide product.</title>
        <authorList>
            <person name="Lin R."/>
            <person name="Liu T."/>
        </authorList>
    </citation>
    <scope>NUCLEOTIDE SEQUENCE</scope>
    <source>
        <strain evidence="2">T069</strain>
    </source>
</reference>
<dbReference type="SUPFAM" id="SSF50969">
    <property type="entry name" value="YVTN repeat-like/Quinoprotein amine dehydrogenase"/>
    <property type="match status" value="1"/>
</dbReference>
<dbReference type="Gene3D" id="2.130.10.10">
    <property type="entry name" value="YVTN repeat-like/Quinoprotein amine dehydrogenase"/>
    <property type="match status" value="1"/>
</dbReference>
<dbReference type="InterPro" id="IPR015943">
    <property type="entry name" value="WD40/YVTN_repeat-like_dom_sf"/>
</dbReference>
<sequence length="400" mass="42192">MRSTLALATQLLTAMTASAAASSGQRVLYIQDNDPTGNSIVSIKVSQNGSLSGGVKTSTGGNGYPVLIVPSQDSVVVSGNYLFTVNSGSNTLSLFNINPWDPLHPKLIGKPAPTLGHVPVSVTYSEKLKTACVVNGGLDLAGVTCFSVDPKKGLQPLGPMRTILQTKDFTPPPAGTPPTILTGDIRFNPSSTGVFTTAANETGGPGVLYAYPVVSGSVSTTPVVTKFDNVVNPFSLNFLNSDSQLFMTNPHNESPGAALLTISPSLAVTETKIVTIPHQNASCWAAYAPIYDTIFVMDAAAAVVSTVDISKESVVSQFDFQSANFGPTDTLVDRNFLYFITEPFNDDFSAFLASPQVLVYDITSVSKGKNPQLIQSFDIFKAVGSFPDIMGLAIYAPQDE</sequence>
<evidence type="ECO:0000313" key="2">
    <source>
        <dbReference type="EMBL" id="KAJ4859022.1"/>
    </source>
</evidence>
<dbReference type="InterPro" id="IPR011044">
    <property type="entry name" value="Quino_amine_DH_bsu"/>
</dbReference>
<protein>
    <recommendedName>
        <fullName evidence="4">3-carboxymuconate cyclase</fullName>
    </recommendedName>
</protein>
<name>A0A9W9BAP2_9HYPO</name>
<dbReference type="InterPro" id="IPR010916">
    <property type="entry name" value="TonB_box_CS"/>
</dbReference>
<feature type="chain" id="PRO_5040995399" description="3-carboxymuconate cyclase" evidence="1">
    <location>
        <begin position="20"/>
        <end position="400"/>
    </location>
</feature>
<evidence type="ECO:0008006" key="4">
    <source>
        <dbReference type="Google" id="ProtNLM"/>
    </source>
</evidence>